<evidence type="ECO:0000256" key="1">
    <source>
        <dbReference type="SAM" id="MobiDB-lite"/>
    </source>
</evidence>
<protein>
    <recommendedName>
        <fullName evidence="2">DUF4211 domain-containing protein</fullName>
    </recommendedName>
</protein>
<proteinExistence type="predicted"/>
<organism evidence="3 4">
    <name type="scientific">Apiotrichum porosum</name>
    <dbReference type="NCBI Taxonomy" id="105984"/>
    <lineage>
        <taxon>Eukaryota</taxon>
        <taxon>Fungi</taxon>
        <taxon>Dikarya</taxon>
        <taxon>Basidiomycota</taxon>
        <taxon>Agaricomycotina</taxon>
        <taxon>Tremellomycetes</taxon>
        <taxon>Trichosporonales</taxon>
        <taxon>Trichosporonaceae</taxon>
        <taxon>Apiotrichum</taxon>
    </lineage>
</organism>
<dbReference type="GeneID" id="39594221"/>
<evidence type="ECO:0000313" key="3">
    <source>
        <dbReference type="EMBL" id="RSH80007.1"/>
    </source>
</evidence>
<dbReference type="InterPro" id="IPR025451">
    <property type="entry name" value="DUF4211"/>
</dbReference>
<dbReference type="OrthoDB" id="21499at2759"/>
<evidence type="ECO:0000259" key="2">
    <source>
        <dbReference type="Pfam" id="PF13926"/>
    </source>
</evidence>
<feature type="compositionally biased region" description="Basic residues" evidence="1">
    <location>
        <begin position="282"/>
        <end position="295"/>
    </location>
</feature>
<feature type="domain" description="DUF4211" evidence="2">
    <location>
        <begin position="155"/>
        <end position="192"/>
    </location>
</feature>
<dbReference type="AlphaFoldDB" id="A0A427XMR3"/>
<feature type="region of interest" description="Disordered" evidence="1">
    <location>
        <begin position="1"/>
        <end position="129"/>
    </location>
</feature>
<feature type="compositionally biased region" description="Basic and acidic residues" evidence="1">
    <location>
        <begin position="272"/>
        <end position="281"/>
    </location>
</feature>
<comment type="caution">
    <text evidence="3">The sequence shown here is derived from an EMBL/GenBank/DDBJ whole genome shotgun (WGS) entry which is preliminary data.</text>
</comment>
<feature type="region of interest" description="Disordered" evidence="1">
    <location>
        <begin position="250"/>
        <end position="300"/>
    </location>
</feature>
<dbReference type="EMBL" id="RSCE01000009">
    <property type="protein sequence ID" value="RSH80007.1"/>
    <property type="molecule type" value="Genomic_DNA"/>
</dbReference>
<accession>A0A427XMR3</accession>
<sequence length="343" mass="40076">MSSSPAPPRRKPLKQRSMKRPDNNGAKKTKREKGRHRRKDEGQAKGRSRHEGNIDEDDGDIAAEIEMDEPERFQSDTRLRHRGETSYQRKLRKLKNKRRGIVESSTEESSSDEDSDSDDSDDSQDFLTDSGESLAEGVMPAEFSLNAAQTTEFKFKVTQLDQPKDHCDACNRHKQHCYNQVALGGFPYDKDSHQMVDDSDSDDEELDPMHMGRHCKTIAQLYHALCHWEDNLYHRICGYYRDLLRAKHKPVPSDSEASTSSGPDSESDPEEQQVRRQDRERRRARTQQRVRKLRQRGPLPKEYRDVDRVTEWMDTVGYQNKDYRWFQDLEEQCRLLEADNSRD</sequence>
<feature type="compositionally biased region" description="Acidic residues" evidence="1">
    <location>
        <begin position="54"/>
        <end position="69"/>
    </location>
</feature>
<feature type="compositionally biased region" description="Basic and acidic residues" evidence="1">
    <location>
        <begin position="39"/>
        <end position="53"/>
    </location>
</feature>
<evidence type="ECO:0000313" key="4">
    <source>
        <dbReference type="Proteomes" id="UP000279236"/>
    </source>
</evidence>
<dbReference type="Pfam" id="PF13926">
    <property type="entry name" value="DUF4211"/>
    <property type="match status" value="1"/>
</dbReference>
<reference evidence="3 4" key="1">
    <citation type="submission" date="2018-11" db="EMBL/GenBank/DDBJ databases">
        <title>Genome sequence of Apiotrichum porosum DSM 27194.</title>
        <authorList>
            <person name="Aliyu H."/>
            <person name="Gorte O."/>
            <person name="Ochsenreither K."/>
        </authorList>
    </citation>
    <scope>NUCLEOTIDE SEQUENCE [LARGE SCALE GENOMIC DNA]</scope>
    <source>
        <strain evidence="3 4">DSM 27194</strain>
    </source>
</reference>
<gene>
    <name evidence="3" type="ORF">EHS24_009678</name>
</gene>
<name>A0A427XMR3_9TREE</name>
<keyword evidence="4" id="KW-1185">Reference proteome</keyword>
<feature type="compositionally biased region" description="Acidic residues" evidence="1">
    <location>
        <begin position="105"/>
        <end position="124"/>
    </location>
</feature>
<feature type="compositionally biased region" description="Basic residues" evidence="1">
    <location>
        <begin position="8"/>
        <end position="18"/>
    </location>
</feature>
<feature type="compositionally biased region" description="Basic residues" evidence="1">
    <location>
        <begin position="89"/>
        <end position="99"/>
    </location>
</feature>
<dbReference type="RefSeq" id="XP_028475116.1">
    <property type="nucleotide sequence ID" value="XM_028624948.1"/>
</dbReference>
<feature type="compositionally biased region" description="Basic and acidic residues" evidence="1">
    <location>
        <begin position="70"/>
        <end position="84"/>
    </location>
</feature>
<dbReference type="Proteomes" id="UP000279236">
    <property type="component" value="Unassembled WGS sequence"/>
</dbReference>
<feature type="compositionally biased region" description="Basic residues" evidence="1">
    <location>
        <begin position="27"/>
        <end position="38"/>
    </location>
</feature>
<feature type="compositionally biased region" description="Low complexity" evidence="1">
    <location>
        <begin position="252"/>
        <end position="264"/>
    </location>
</feature>